<protein>
    <submittedName>
        <fullName evidence="3">Mos transposase</fullName>
    </submittedName>
</protein>
<reference evidence="3" key="1">
    <citation type="journal article" date="2021" name="Proc. Natl. Acad. Sci. U.S.A.">
        <title>A Catalog of Tens of Thousands of Viruses from Human Metagenomes Reveals Hidden Associations with Chronic Diseases.</title>
        <authorList>
            <person name="Tisza M.J."/>
            <person name="Buck C.B."/>
        </authorList>
    </citation>
    <scope>NUCLEOTIDE SEQUENCE</scope>
    <source>
        <strain evidence="3">CtDEu7</strain>
    </source>
</reference>
<dbReference type="GO" id="GO:0003676">
    <property type="term" value="F:nucleic acid binding"/>
    <property type="evidence" value="ECO:0007669"/>
    <property type="project" value="InterPro"/>
</dbReference>
<name>A0A8S5MUM5_9VIRU</name>
<proteinExistence type="predicted"/>
<sequence length="376" mass="44449">MRTAGGELLSVGIVGSVGMLETNSLQSFQHFNAFNDFNALQEGNAVQDSPSLPMVMTKGRLKMKTSNQLAKYRESLVKYALKYGVTKTAIKYNTNRQYVYRWKNRYNGTTKSLLNRSHRPNSSPTAHTESEINLIKSYHRRNKHTGLVMLYVKLVQAGYKRSITSLYRQLRKLNAITVKLPNPKIKPKKYETMFYCGQRVQIDVKVVPTSCIIGIEKYYQYTAINEYSRKRFLMAFKEQSTYSTYQFVNALQNAWKFKIECIQTDNGSEFTNRFTTNKDKPSLLDLWCEKHNCIHKLIKPMTPRHNGKVERSHRKDNEYFYATHKFYDFEDFKRQLKRWNYQYNNIPTRSLDWKTPQSVYNDYVKFGEVYEFKYNK</sequence>
<dbReference type="Pfam" id="PF13683">
    <property type="entry name" value="rve_3"/>
    <property type="match status" value="1"/>
</dbReference>
<dbReference type="SUPFAM" id="SSF46689">
    <property type="entry name" value="Homeodomain-like"/>
    <property type="match status" value="1"/>
</dbReference>
<dbReference type="Gene3D" id="3.30.420.10">
    <property type="entry name" value="Ribonuclease H-like superfamily/Ribonuclease H"/>
    <property type="match status" value="1"/>
</dbReference>
<dbReference type="PANTHER" id="PTHR35004:SF7">
    <property type="entry name" value="INTEGRASE PROTEIN"/>
    <property type="match status" value="1"/>
</dbReference>
<dbReference type="PANTHER" id="PTHR35004">
    <property type="entry name" value="TRANSPOSASE RV3428C-RELATED"/>
    <property type="match status" value="1"/>
</dbReference>
<keyword evidence="1" id="KW-0229">DNA integration</keyword>
<dbReference type="InterPro" id="IPR012337">
    <property type="entry name" value="RNaseH-like_sf"/>
</dbReference>
<evidence type="ECO:0000313" key="3">
    <source>
        <dbReference type="EMBL" id="DAD85807.1"/>
    </source>
</evidence>
<dbReference type="SUPFAM" id="SSF53098">
    <property type="entry name" value="Ribonuclease H-like"/>
    <property type="match status" value="1"/>
</dbReference>
<evidence type="ECO:0000259" key="2">
    <source>
        <dbReference type="PROSITE" id="PS50994"/>
    </source>
</evidence>
<dbReference type="EMBL" id="BK014988">
    <property type="protein sequence ID" value="DAD85807.1"/>
    <property type="molecule type" value="Genomic_DNA"/>
</dbReference>
<organism evidence="3">
    <name type="scientific">Inoviridae sp. ctDEu7</name>
    <dbReference type="NCBI Taxonomy" id="2826759"/>
    <lineage>
        <taxon>Viruses</taxon>
        <taxon>Monodnaviria</taxon>
        <taxon>Loebvirae</taxon>
        <taxon>Hofneiviricota</taxon>
        <taxon>Faserviricetes</taxon>
        <taxon>Tubulavirales</taxon>
        <taxon>Inoviridae</taxon>
    </lineage>
</organism>
<dbReference type="InterPro" id="IPR009057">
    <property type="entry name" value="Homeodomain-like_sf"/>
</dbReference>
<feature type="domain" description="Integrase catalytic" evidence="2">
    <location>
        <begin position="183"/>
        <end position="364"/>
    </location>
</feature>
<dbReference type="PROSITE" id="PS50994">
    <property type="entry name" value="INTEGRASE"/>
    <property type="match status" value="1"/>
</dbReference>
<dbReference type="InterPro" id="IPR036397">
    <property type="entry name" value="RNaseH_sf"/>
</dbReference>
<dbReference type="InterPro" id="IPR001584">
    <property type="entry name" value="Integrase_cat-core"/>
</dbReference>
<dbReference type="GO" id="GO:0015074">
    <property type="term" value="P:DNA integration"/>
    <property type="evidence" value="ECO:0007669"/>
    <property type="project" value="UniProtKB-KW"/>
</dbReference>
<accession>A0A8S5MUM5</accession>
<evidence type="ECO:0000256" key="1">
    <source>
        <dbReference type="ARBA" id="ARBA00022908"/>
    </source>
</evidence>